<sequence>MSAGEDRNQSPSRLLRHLSEPDAYGVESPLGCSRIALYRRGAGGATLGAGYVEAAEAEALVAAGFAGWILEAGKRRLRLAGAEPGKSRATTTVMVDGEAQQVALDERESPLLWLHRRPGKDGQPQIAAAEFAAGERFRADLTLAQMLPRVTVNWDAGLAAGTHAAARGPAEASDSSLAARQRVRLACKRLGPELSGLAIDVCGFLKGLDQVERERKWPARSAKVVLRLALAALVEHYGLGGKQERTASHAWRARDARPTIQAPPEPRD</sequence>
<evidence type="ECO:0000313" key="4">
    <source>
        <dbReference type="Proteomes" id="UP001596104"/>
    </source>
</evidence>
<dbReference type="Pfam" id="PF20057">
    <property type="entry name" value="DUF6456"/>
    <property type="match status" value="1"/>
</dbReference>
<feature type="compositionally biased region" description="Basic and acidic residues" evidence="1">
    <location>
        <begin position="245"/>
        <end position="257"/>
    </location>
</feature>
<dbReference type="RefSeq" id="WP_377011896.1">
    <property type="nucleotide sequence ID" value="NZ_JBHSLV010000055.1"/>
</dbReference>
<name>A0ABW0HEW2_9HYPH</name>
<dbReference type="InterPro" id="IPR045599">
    <property type="entry name" value="DUF6456"/>
</dbReference>
<reference evidence="4" key="1">
    <citation type="journal article" date="2019" name="Int. J. Syst. Evol. Microbiol.">
        <title>The Global Catalogue of Microorganisms (GCM) 10K type strain sequencing project: providing services to taxonomists for standard genome sequencing and annotation.</title>
        <authorList>
            <consortium name="The Broad Institute Genomics Platform"/>
            <consortium name="The Broad Institute Genome Sequencing Center for Infectious Disease"/>
            <person name="Wu L."/>
            <person name="Ma J."/>
        </authorList>
    </citation>
    <scope>NUCLEOTIDE SEQUENCE [LARGE SCALE GENOMIC DNA]</scope>
    <source>
        <strain evidence="4">CGMCC 1.16326</strain>
    </source>
</reference>
<feature type="region of interest" description="Disordered" evidence="1">
    <location>
        <begin position="245"/>
        <end position="268"/>
    </location>
</feature>
<accession>A0ABW0HEW2</accession>
<dbReference type="Proteomes" id="UP001596104">
    <property type="component" value="Unassembled WGS sequence"/>
</dbReference>
<feature type="domain" description="DUF6456" evidence="2">
    <location>
        <begin position="105"/>
        <end position="238"/>
    </location>
</feature>
<evidence type="ECO:0000256" key="1">
    <source>
        <dbReference type="SAM" id="MobiDB-lite"/>
    </source>
</evidence>
<protein>
    <submittedName>
        <fullName evidence="3">DUF6456 domain-containing protein</fullName>
    </submittedName>
</protein>
<organism evidence="3 4">
    <name type="scientific">Bosea vestrisii</name>
    <dbReference type="NCBI Taxonomy" id="151416"/>
    <lineage>
        <taxon>Bacteria</taxon>
        <taxon>Pseudomonadati</taxon>
        <taxon>Pseudomonadota</taxon>
        <taxon>Alphaproteobacteria</taxon>
        <taxon>Hyphomicrobiales</taxon>
        <taxon>Boseaceae</taxon>
        <taxon>Bosea</taxon>
    </lineage>
</organism>
<dbReference type="EMBL" id="JBHSLV010000055">
    <property type="protein sequence ID" value="MFC5395783.1"/>
    <property type="molecule type" value="Genomic_DNA"/>
</dbReference>
<proteinExistence type="predicted"/>
<gene>
    <name evidence="3" type="ORF">ACFPPC_24415</name>
</gene>
<comment type="caution">
    <text evidence="3">The sequence shown here is derived from an EMBL/GenBank/DDBJ whole genome shotgun (WGS) entry which is preliminary data.</text>
</comment>
<evidence type="ECO:0000313" key="3">
    <source>
        <dbReference type="EMBL" id="MFC5395783.1"/>
    </source>
</evidence>
<keyword evidence="4" id="KW-1185">Reference proteome</keyword>
<evidence type="ECO:0000259" key="2">
    <source>
        <dbReference type="Pfam" id="PF20057"/>
    </source>
</evidence>